<dbReference type="EMBL" id="UNSH01000046">
    <property type="protein sequence ID" value="SZF02829.1"/>
    <property type="molecule type" value="Genomic_DNA"/>
</dbReference>
<proteinExistence type="inferred from homology"/>
<dbReference type="VEuPathDB" id="FungiDB:BLGHR1_13615"/>
<dbReference type="InterPro" id="IPR036551">
    <property type="entry name" value="Flavin_trans-like"/>
</dbReference>
<dbReference type="PANTHER" id="PTHR14359">
    <property type="entry name" value="HOMO-OLIGOMERIC FLAVIN CONTAINING CYS DECARBOXYLASE FAMILY"/>
    <property type="match status" value="1"/>
</dbReference>
<dbReference type="GO" id="GO:0004633">
    <property type="term" value="F:phosphopantothenoylcysteine decarboxylase activity"/>
    <property type="evidence" value="ECO:0007669"/>
    <property type="project" value="TreeGrafter"/>
</dbReference>
<protein>
    <recommendedName>
        <fullName evidence="2">Flavoprotein domain-containing protein</fullName>
    </recommendedName>
</protein>
<dbReference type="SUPFAM" id="SSF140860">
    <property type="entry name" value="Pseudo ankyrin repeat-like"/>
    <property type="match status" value="1"/>
</dbReference>
<dbReference type="Pfam" id="PF02441">
    <property type="entry name" value="Flavoprotein"/>
    <property type="match status" value="1"/>
</dbReference>
<dbReference type="AlphaFoldDB" id="A0A383USS3"/>
<evidence type="ECO:0000313" key="4">
    <source>
        <dbReference type="Proteomes" id="UP000275772"/>
    </source>
</evidence>
<name>A0A383USS3_BLUHO</name>
<evidence type="ECO:0000256" key="1">
    <source>
        <dbReference type="ARBA" id="ARBA00038350"/>
    </source>
</evidence>
<dbReference type="SUPFAM" id="SSF52507">
    <property type="entry name" value="Homo-oligomeric flavin-containing Cys decarboxylases, HFCD"/>
    <property type="match status" value="1"/>
</dbReference>
<gene>
    <name evidence="3" type="ORF">BLGHR1_13615</name>
</gene>
<dbReference type="Proteomes" id="UP000275772">
    <property type="component" value="Unassembled WGS sequence"/>
</dbReference>
<dbReference type="GO" id="GO:0010181">
    <property type="term" value="F:FMN binding"/>
    <property type="evidence" value="ECO:0007669"/>
    <property type="project" value="TreeGrafter"/>
</dbReference>
<dbReference type="Gene3D" id="3.40.50.1950">
    <property type="entry name" value="Flavin prenyltransferase-like"/>
    <property type="match status" value="1"/>
</dbReference>
<evidence type="ECO:0000313" key="3">
    <source>
        <dbReference type="EMBL" id="SZF02829.1"/>
    </source>
</evidence>
<comment type="similarity">
    <text evidence="1">Belongs to the HFCD (homooligomeric flavin containing Cys decarboxylase) superfamily.</text>
</comment>
<accession>A0A383USS3</accession>
<dbReference type="GO" id="GO:0015937">
    <property type="term" value="P:coenzyme A biosynthetic process"/>
    <property type="evidence" value="ECO:0007669"/>
    <property type="project" value="TreeGrafter"/>
</dbReference>
<feature type="domain" description="Flavoprotein" evidence="2">
    <location>
        <begin position="85"/>
        <end position="189"/>
    </location>
</feature>
<dbReference type="GO" id="GO:0071513">
    <property type="term" value="C:phosphopantothenoylcysteine decarboxylase complex"/>
    <property type="evidence" value="ECO:0007669"/>
    <property type="project" value="TreeGrafter"/>
</dbReference>
<evidence type="ECO:0000259" key="2">
    <source>
        <dbReference type="Pfam" id="PF02441"/>
    </source>
</evidence>
<dbReference type="PANTHER" id="PTHR14359:SF21">
    <property type="entry name" value="FLAVOPROTEIN DOMAIN-CONTAINING PROTEIN"/>
    <property type="match status" value="1"/>
</dbReference>
<organism evidence="3 4">
    <name type="scientific">Blumeria hordei</name>
    <name type="common">Barley powdery mildew</name>
    <name type="synonym">Blumeria graminis f. sp. hordei</name>
    <dbReference type="NCBI Taxonomy" id="2867405"/>
    <lineage>
        <taxon>Eukaryota</taxon>
        <taxon>Fungi</taxon>
        <taxon>Dikarya</taxon>
        <taxon>Ascomycota</taxon>
        <taxon>Pezizomycotina</taxon>
        <taxon>Leotiomycetes</taxon>
        <taxon>Erysiphales</taxon>
        <taxon>Erysiphaceae</taxon>
        <taxon>Blumeria</taxon>
    </lineage>
</organism>
<reference evidence="3 4" key="1">
    <citation type="submission" date="2017-11" db="EMBL/GenBank/DDBJ databases">
        <authorList>
            <person name="Kracher B."/>
        </authorList>
    </citation>
    <scope>NUCLEOTIDE SEQUENCE [LARGE SCALE GENOMIC DNA]</scope>
    <source>
        <strain evidence="3 4">RACE1</strain>
    </source>
</reference>
<dbReference type="InterPro" id="IPR003382">
    <property type="entry name" value="Flavoprotein"/>
</dbReference>
<sequence>MADPDDIISASLSKTQFQRFCLPKIGTGINESRKFRVIIASTGPNDVSQAQELFLRLSKNSRIETSVIIDGELLLVHDFPKETTVLPNLYFRKFRSRDKACEVVELAEIELAKQRAYELCKWADLMILAPIDYDNLAKMLCGITDCFLLEVLRGWNISKNMLLAPGMTISMWENPMTKKQLKKVQRIMKKVQIIPPILWKYDEKSPSKKLLPWNGMNEFIEIVENQASSALMKITNDTDFLATSTPTSFRVFTKSKASLPAEIWSIIFERVGDWEISKALDIYTSIPTPMEWQFKADMQKNEMDHYMRSLEKTILTSSIKKIKEKIKEMPEKIKVLSNLSVNLIIKFGLLEILSFLEKNYKSIFLTSFGQKVLPTKASAIYGRIEVLEWWKMSPTLLSKDYNSEAIDGASKMGFIHVLEWWRRSNLPLKYTETALEQASSRGNISVLEWWKHANAQQDFCHTLECEIPSRDEKDSAYTYDSVEVQRTLPLLPGKSLLTAAQNNQPLVLRWWDNSRIPISHSEAVAKIASEHGYVDVLDTWLELKGEKLSFDSKILIGPTKNGHVNVLQWWKNFSRGIDGRPSRKVEYKTCDIEEALEDCIRNEKIASEVRIWWTQNGLNLGLQAREWTRTKVL</sequence>